<protein>
    <recommendedName>
        <fullName evidence="1">diguanylate cyclase</fullName>
        <ecNumber evidence="1">2.7.7.65</ecNumber>
    </recommendedName>
</protein>
<name>A0A4R7C4G9_9HYPH</name>
<dbReference type="InterPro" id="IPR043128">
    <property type="entry name" value="Rev_trsase/Diguanyl_cyclase"/>
</dbReference>
<dbReference type="GO" id="GO:1902201">
    <property type="term" value="P:negative regulation of bacterial-type flagellum-dependent cell motility"/>
    <property type="evidence" value="ECO:0007669"/>
    <property type="project" value="TreeGrafter"/>
</dbReference>
<dbReference type="CDD" id="cd01949">
    <property type="entry name" value="GGDEF"/>
    <property type="match status" value="1"/>
</dbReference>
<dbReference type="Proteomes" id="UP000295122">
    <property type="component" value="Unassembled WGS sequence"/>
</dbReference>
<dbReference type="GO" id="GO:0052621">
    <property type="term" value="F:diguanylate cyclase activity"/>
    <property type="evidence" value="ECO:0007669"/>
    <property type="project" value="UniProtKB-EC"/>
</dbReference>
<evidence type="ECO:0000256" key="1">
    <source>
        <dbReference type="ARBA" id="ARBA00012528"/>
    </source>
</evidence>
<organism evidence="4 5">
    <name type="scientific">Enterovirga rhinocerotis</name>
    <dbReference type="NCBI Taxonomy" id="1339210"/>
    <lineage>
        <taxon>Bacteria</taxon>
        <taxon>Pseudomonadati</taxon>
        <taxon>Pseudomonadota</taxon>
        <taxon>Alphaproteobacteria</taxon>
        <taxon>Hyphomicrobiales</taxon>
        <taxon>Methylobacteriaceae</taxon>
        <taxon>Enterovirga</taxon>
    </lineage>
</organism>
<feature type="domain" description="GGDEF" evidence="3">
    <location>
        <begin position="204"/>
        <end position="339"/>
    </location>
</feature>
<dbReference type="EC" id="2.7.7.65" evidence="1"/>
<dbReference type="PROSITE" id="PS50887">
    <property type="entry name" value="GGDEF"/>
    <property type="match status" value="1"/>
</dbReference>
<evidence type="ECO:0000256" key="2">
    <source>
        <dbReference type="ARBA" id="ARBA00034247"/>
    </source>
</evidence>
<dbReference type="PANTHER" id="PTHR45138:SF9">
    <property type="entry name" value="DIGUANYLATE CYCLASE DGCM-RELATED"/>
    <property type="match status" value="1"/>
</dbReference>
<dbReference type="AlphaFoldDB" id="A0A4R7C4G9"/>
<dbReference type="EMBL" id="SNZR01000011">
    <property type="protein sequence ID" value="TDR93268.1"/>
    <property type="molecule type" value="Genomic_DNA"/>
</dbReference>
<gene>
    <name evidence="4" type="ORF">EV668_0524</name>
</gene>
<dbReference type="PANTHER" id="PTHR45138">
    <property type="entry name" value="REGULATORY COMPONENTS OF SENSORY TRANSDUCTION SYSTEM"/>
    <property type="match status" value="1"/>
</dbReference>
<dbReference type="GO" id="GO:0005886">
    <property type="term" value="C:plasma membrane"/>
    <property type="evidence" value="ECO:0007669"/>
    <property type="project" value="TreeGrafter"/>
</dbReference>
<dbReference type="Pfam" id="PF00990">
    <property type="entry name" value="GGDEF"/>
    <property type="match status" value="1"/>
</dbReference>
<dbReference type="Gene3D" id="3.30.70.270">
    <property type="match status" value="1"/>
</dbReference>
<dbReference type="SMART" id="SM00267">
    <property type="entry name" value="GGDEF"/>
    <property type="match status" value="1"/>
</dbReference>
<dbReference type="InterPro" id="IPR029787">
    <property type="entry name" value="Nucleotide_cyclase"/>
</dbReference>
<dbReference type="FunFam" id="3.30.70.270:FF:000001">
    <property type="entry name" value="Diguanylate cyclase domain protein"/>
    <property type="match status" value="1"/>
</dbReference>
<evidence type="ECO:0000313" key="5">
    <source>
        <dbReference type="Proteomes" id="UP000295122"/>
    </source>
</evidence>
<dbReference type="RefSeq" id="WP_245512787.1">
    <property type="nucleotide sequence ID" value="NZ_SNZR01000011.1"/>
</dbReference>
<dbReference type="InterPro" id="IPR000160">
    <property type="entry name" value="GGDEF_dom"/>
</dbReference>
<sequence>MKRVDRTIAIGERAWELMRAYARGASPQSYELWYTYVTGLRPRLNEAVKSHLSENLFLAADDIDRLYAAHIGTMALSEETDKVGSRLLMEMGRVINLIEAAAGSTSEYGVSLEAIQSNLQPGLEKTQMKEIVETLIGATRAVAASNQELEQRLKISRGEVESLHKVLEEVRTESLTDALTGLANRKHFEMTLAANVAHASAERAPLILTVIDIDHFKRFNDTYGHLTGDQVLRLVGAAMREHVTVGATLARFGGEEFAMLAPGIGPGEAFACAEKIRRNVMGRELLKRSTGESLGRVTISLGLAELRPGDTATTLLERADSCMYRAKQAGRNASFADWDLDEPPLASAA</sequence>
<comment type="caution">
    <text evidence="4">The sequence shown here is derived from an EMBL/GenBank/DDBJ whole genome shotgun (WGS) entry which is preliminary data.</text>
</comment>
<evidence type="ECO:0000313" key="4">
    <source>
        <dbReference type="EMBL" id="TDR93268.1"/>
    </source>
</evidence>
<evidence type="ECO:0000259" key="3">
    <source>
        <dbReference type="PROSITE" id="PS50887"/>
    </source>
</evidence>
<accession>A0A4R7C4G9</accession>
<keyword evidence="5" id="KW-1185">Reference proteome</keyword>
<reference evidence="4 5" key="1">
    <citation type="submission" date="2019-03" db="EMBL/GenBank/DDBJ databases">
        <title>Genomic Encyclopedia of Type Strains, Phase IV (KMG-IV): sequencing the most valuable type-strain genomes for metagenomic binning, comparative biology and taxonomic classification.</title>
        <authorList>
            <person name="Goeker M."/>
        </authorList>
    </citation>
    <scope>NUCLEOTIDE SEQUENCE [LARGE SCALE GENOMIC DNA]</scope>
    <source>
        <strain evidence="4 5">DSM 25903</strain>
    </source>
</reference>
<comment type="catalytic activity">
    <reaction evidence="2">
        <text>2 GTP = 3',3'-c-di-GMP + 2 diphosphate</text>
        <dbReference type="Rhea" id="RHEA:24898"/>
        <dbReference type="ChEBI" id="CHEBI:33019"/>
        <dbReference type="ChEBI" id="CHEBI:37565"/>
        <dbReference type="ChEBI" id="CHEBI:58805"/>
        <dbReference type="EC" id="2.7.7.65"/>
    </reaction>
</comment>
<dbReference type="SUPFAM" id="SSF55073">
    <property type="entry name" value="Nucleotide cyclase"/>
    <property type="match status" value="1"/>
</dbReference>
<dbReference type="NCBIfam" id="TIGR00254">
    <property type="entry name" value="GGDEF"/>
    <property type="match status" value="1"/>
</dbReference>
<dbReference type="InterPro" id="IPR050469">
    <property type="entry name" value="Diguanylate_Cyclase"/>
</dbReference>
<dbReference type="GO" id="GO:0043709">
    <property type="term" value="P:cell adhesion involved in single-species biofilm formation"/>
    <property type="evidence" value="ECO:0007669"/>
    <property type="project" value="TreeGrafter"/>
</dbReference>
<proteinExistence type="predicted"/>